<gene>
    <name evidence="1" type="ORF">AWW67_03540</name>
</gene>
<reference evidence="1 2" key="1">
    <citation type="submission" date="2016-01" db="EMBL/GenBank/DDBJ databases">
        <title>Genome sequencing of Roseivirga seohaensis SW-152.</title>
        <authorList>
            <person name="Selvaratnam C."/>
            <person name="Thevarajoo S."/>
            <person name="Goh K.M."/>
            <person name="Ee R."/>
            <person name="Chan K.-G."/>
            <person name="Chong C.S."/>
        </authorList>
    </citation>
    <scope>NUCLEOTIDE SEQUENCE [LARGE SCALE GENOMIC DNA]</scope>
    <source>
        <strain evidence="1 2">SW-152</strain>
    </source>
</reference>
<dbReference type="AlphaFoldDB" id="A0A150Y014"/>
<evidence type="ECO:0008006" key="3">
    <source>
        <dbReference type="Google" id="ProtNLM"/>
    </source>
</evidence>
<protein>
    <recommendedName>
        <fullName evidence="3">DUF4221 domain-containing protein</fullName>
    </recommendedName>
</protein>
<proteinExistence type="predicted"/>
<evidence type="ECO:0000313" key="1">
    <source>
        <dbReference type="EMBL" id="KYG84195.1"/>
    </source>
</evidence>
<accession>A0A150Y014</accession>
<sequence length="395" mass="45419">MVVQQYPISFSAKVLLFWFMKFFGISNRIKIFSLAFCIISLSLQSQSARQIVYGDDFVFNLDYETSFEAFGPVRYKDYFAFYNPVNFSIKLFDQESLSVASTINIAQEGPKSMYQSTGLMADEDDIYVFSYYKQSAHAVNEKGRESFKYVFKQEENTFGAYLATGTTVASANNEFIYVPILAGHDIKTMLADYRFPSIVRINKSDSSVSTFLNYPKNYKNMISGGLQGFISPTLNSKTESLVVSYPLSHTVFELTKNGIIKEHPMKSSAIDDFDGHYYKSQSDIKHEKSRAKYLENPSFSRLHYDAYSDTYWRFVNLPLTYSQMNQKEVIEAKARNYKVVVFDANFRKIAESDILEDVNLTLSAPLVFSTEKGIHIYAKSQENEEEMRFKTLKIK</sequence>
<name>A0A150Y014_9BACT</name>
<dbReference type="STRING" id="1914963.AWW67_03540"/>
<evidence type="ECO:0000313" key="2">
    <source>
        <dbReference type="Proteomes" id="UP000075663"/>
    </source>
</evidence>
<comment type="caution">
    <text evidence="1">The sequence shown here is derived from an EMBL/GenBank/DDBJ whole genome shotgun (WGS) entry which is preliminary data.</text>
</comment>
<organism evidence="1 2">
    <name type="scientific">Roseivirga seohaensis</name>
    <dbReference type="NCBI Taxonomy" id="1914963"/>
    <lineage>
        <taxon>Bacteria</taxon>
        <taxon>Pseudomonadati</taxon>
        <taxon>Bacteroidota</taxon>
        <taxon>Cytophagia</taxon>
        <taxon>Cytophagales</taxon>
        <taxon>Roseivirgaceae</taxon>
        <taxon>Roseivirga</taxon>
    </lineage>
</organism>
<dbReference type="Proteomes" id="UP000075663">
    <property type="component" value="Unassembled WGS sequence"/>
</dbReference>
<dbReference type="EMBL" id="LRPB01000023">
    <property type="protein sequence ID" value="KYG84195.1"/>
    <property type="molecule type" value="Genomic_DNA"/>
</dbReference>